<dbReference type="Proteomes" id="UP001366085">
    <property type="component" value="Unassembled WGS sequence"/>
</dbReference>
<protein>
    <recommendedName>
        <fullName evidence="3">Excreted virulence factor EspC, type VII ESX diderm</fullName>
    </recommendedName>
</protein>
<name>A0ABU8LPU9_9MICO</name>
<proteinExistence type="predicted"/>
<evidence type="ECO:0000313" key="1">
    <source>
        <dbReference type="EMBL" id="MEJ1092955.1"/>
    </source>
</evidence>
<evidence type="ECO:0008006" key="3">
    <source>
        <dbReference type="Google" id="ProtNLM"/>
    </source>
</evidence>
<gene>
    <name evidence="1" type="ORF">WDU93_14805</name>
</gene>
<keyword evidence="2" id="KW-1185">Reference proteome</keyword>
<comment type="caution">
    <text evidence="1">The sequence shown here is derived from an EMBL/GenBank/DDBJ whole genome shotgun (WGS) entry which is preliminary data.</text>
</comment>
<organism evidence="1 2">
    <name type="scientific">Microbacterium istanbulense</name>
    <dbReference type="NCBI Taxonomy" id="3122049"/>
    <lineage>
        <taxon>Bacteria</taxon>
        <taxon>Bacillati</taxon>
        <taxon>Actinomycetota</taxon>
        <taxon>Actinomycetes</taxon>
        <taxon>Micrococcales</taxon>
        <taxon>Microbacteriaceae</taxon>
        <taxon>Microbacterium</taxon>
    </lineage>
</organism>
<sequence>MSDVRMDLARLQTAATAARGLAADFDDAESFADDLGGLTGHDGLSDKVSDFGGKWDIAREELRDNLRTQADFIQAIVDTFRDLDAQMAREGED</sequence>
<dbReference type="RefSeq" id="WP_337322010.1">
    <property type="nucleotide sequence ID" value="NZ_JBBDGN010000021.1"/>
</dbReference>
<reference evidence="1 2" key="1">
    <citation type="submission" date="2024-02" db="EMBL/GenBank/DDBJ databases">
        <authorList>
            <person name="Saticioglu I.B."/>
        </authorList>
    </citation>
    <scope>NUCLEOTIDE SEQUENCE [LARGE SCALE GENOMIC DNA]</scope>
    <source>
        <strain evidence="1 2">Mu-43</strain>
    </source>
</reference>
<evidence type="ECO:0000313" key="2">
    <source>
        <dbReference type="Proteomes" id="UP001366085"/>
    </source>
</evidence>
<accession>A0ABU8LPU9</accession>
<dbReference type="EMBL" id="JBBDGN010000021">
    <property type="protein sequence ID" value="MEJ1092955.1"/>
    <property type="molecule type" value="Genomic_DNA"/>
</dbReference>